<dbReference type="GO" id="GO:0010181">
    <property type="term" value="F:FMN binding"/>
    <property type="evidence" value="ECO:0007669"/>
    <property type="project" value="InterPro"/>
</dbReference>
<evidence type="ECO:0000313" key="4">
    <source>
        <dbReference type="Proteomes" id="UP001209570"/>
    </source>
</evidence>
<dbReference type="PANTHER" id="PTHR30546:SF23">
    <property type="entry name" value="FLAVOPROTEIN-LIKE PROTEIN YCP4-RELATED"/>
    <property type="match status" value="1"/>
</dbReference>
<dbReference type="GO" id="GO:0003955">
    <property type="term" value="F:NAD(P)H dehydrogenase (quinone) activity"/>
    <property type="evidence" value="ECO:0007669"/>
    <property type="project" value="TreeGrafter"/>
</dbReference>
<dbReference type="AlphaFoldDB" id="A0AAD5QAZ8"/>
<sequence length="66" mass="7345">MTKIAIVYYSTYGHIATVAKAIKEGILKVDGISVDIYQVPETLPKEVLDKMHAPPKRDHPIATPDR</sequence>
<dbReference type="Gene3D" id="3.40.50.360">
    <property type="match status" value="1"/>
</dbReference>
<dbReference type="GO" id="GO:0016020">
    <property type="term" value="C:membrane"/>
    <property type="evidence" value="ECO:0007669"/>
    <property type="project" value="TreeGrafter"/>
</dbReference>
<gene>
    <name evidence="3" type="ORF">P43SY_005796</name>
</gene>
<evidence type="ECO:0000256" key="1">
    <source>
        <dbReference type="ARBA" id="ARBA00006961"/>
    </source>
</evidence>
<keyword evidence="4" id="KW-1185">Reference proteome</keyword>
<dbReference type="Proteomes" id="UP001209570">
    <property type="component" value="Unassembled WGS sequence"/>
</dbReference>
<dbReference type="SUPFAM" id="SSF52218">
    <property type="entry name" value="Flavoproteins"/>
    <property type="match status" value="1"/>
</dbReference>
<feature type="domain" description="Flavodoxin-like" evidence="2">
    <location>
        <begin position="4"/>
        <end position="66"/>
    </location>
</feature>
<dbReference type="PANTHER" id="PTHR30546">
    <property type="entry name" value="FLAVODOXIN-RELATED PROTEIN WRBA-RELATED"/>
    <property type="match status" value="1"/>
</dbReference>
<dbReference type="InterPro" id="IPR029039">
    <property type="entry name" value="Flavoprotein-like_sf"/>
</dbReference>
<dbReference type="InterPro" id="IPR008254">
    <property type="entry name" value="Flavodoxin/NO_synth"/>
</dbReference>
<accession>A0AAD5QAZ8</accession>
<organism evidence="3 4">
    <name type="scientific">Pythium insidiosum</name>
    <name type="common">Pythiosis disease agent</name>
    <dbReference type="NCBI Taxonomy" id="114742"/>
    <lineage>
        <taxon>Eukaryota</taxon>
        <taxon>Sar</taxon>
        <taxon>Stramenopiles</taxon>
        <taxon>Oomycota</taxon>
        <taxon>Peronosporomycetes</taxon>
        <taxon>Pythiales</taxon>
        <taxon>Pythiaceae</taxon>
        <taxon>Pythium</taxon>
    </lineage>
</organism>
<comment type="caution">
    <text evidence="3">The sequence shown here is derived from an EMBL/GenBank/DDBJ whole genome shotgun (WGS) entry which is preliminary data.</text>
</comment>
<evidence type="ECO:0000259" key="2">
    <source>
        <dbReference type="PROSITE" id="PS50902"/>
    </source>
</evidence>
<dbReference type="EMBL" id="JAKCXM010000002">
    <property type="protein sequence ID" value="KAJ0409902.1"/>
    <property type="molecule type" value="Genomic_DNA"/>
</dbReference>
<reference evidence="3" key="1">
    <citation type="submission" date="2021-12" db="EMBL/GenBank/DDBJ databases">
        <title>Prjna785345.</title>
        <authorList>
            <person name="Rujirawat T."/>
            <person name="Krajaejun T."/>
        </authorList>
    </citation>
    <scope>NUCLEOTIDE SEQUENCE</scope>
    <source>
        <strain evidence="3">Pi057C3</strain>
    </source>
</reference>
<proteinExistence type="inferred from homology"/>
<protein>
    <recommendedName>
        <fullName evidence="2">Flavodoxin-like domain-containing protein</fullName>
    </recommendedName>
</protein>
<dbReference type="PROSITE" id="PS50902">
    <property type="entry name" value="FLAVODOXIN_LIKE"/>
    <property type="match status" value="1"/>
</dbReference>
<name>A0AAD5QAZ8_PYTIN</name>
<evidence type="ECO:0000313" key="3">
    <source>
        <dbReference type="EMBL" id="KAJ0409902.1"/>
    </source>
</evidence>
<comment type="similarity">
    <text evidence="1">Belongs to the WrbA family.</text>
</comment>